<dbReference type="STRING" id="1245471.PCA10_38210"/>
<dbReference type="HOGENOM" id="CLU_058768_0_0_6"/>
<dbReference type="eggNOG" id="COG0845">
    <property type="taxonomic scope" value="Bacteria"/>
</dbReference>
<dbReference type="InterPro" id="IPR058833">
    <property type="entry name" value="Hl_ALG44"/>
</dbReference>
<accession>S6ATW8</accession>
<evidence type="ECO:0000259" key="6">
    <source>
        <dbReference type="Pfam" id="PF25965"/>
    </source>
</evidence>
<comment type="subcellular location">
    <subcellularLocation>
        <location evidence="1">Cell envelope</location>
    </subcellularLocation>
</comment>
<dbReference type="OrthoDB" id="5912905at2"/>
<dbReference type="KEGG" id="pre:PCA10_38210"/>
<dbReference type="SUPFAM" id="SSF141371">
    <property type="entry name" value="PilZ domain-like"/>
    <property type="match status" value="1"/>
</dbReference>
<keyword evidence="8" id="KW-1185">Reference proteome</keyword>
<protein>
    <submittedName>
        <fullName evidence="7">Alginate biosynthesis protein Alg44</fullName>
    </submittedName>
</protein>
<keyword evidence="2" id="KW-0812">Transmembrane</keyword>
<reference evidence="7 8" key="1">
    <citation type="journal article" date="2013" name="Genome Announc.">
        <title>Complete Genome Sequence of the Carbazole Degrader Pseudomonas resinovorans Strain CA10 (NBRC 106553).</title>
        <authorList>
            <person name="Shintani M."/>
            <person name="Hosoyama A."/>
            <person name="Ohji S."/>
            <person name="Tsuchikane K."/>
            <person name="Takarada H."/>
            <person name="Yamazoe A."/>
            <person name="Fujita N."/>
            <person name="Nojiri H."/>
        </authorList>
    </citation>
    <scope>NUCLEOTIDE SEQUENCE [LARGE SCALE GENOMIC DNA]</scope>
    <source>
        <strain evidence="7 8">NBRC 106553</strain>
    </source>
</reference>
<feature type="domain" description="PilZ" evidence="3">
    <location>
        <begin position="20"/>
        <end position="119"/>
    </location>
</feature>
<organism evidence="7 8">
    <name type="scientific">Metapseudomonas resinovorans NBRC 106553</name>
    <dbReference type="NCBI Taxonomy" id="1245471"/>
    <lineage>
        <taxon>Bacteria</taxon>
        <taxon>Pseudomonadati</taxon>
        <taxon>Pseudomonadota</taxon>
        <taxon>Gammaproteobacteria</taxon>
        <taxon>Pseudomonadales</taxon>
        <taxon>Pseudomonadaceae</taxon>
        <taxon>Metapseudomonas</taxon>
    </lineage>
</organism>
<dbReference type="PANTHER" id="PTHR30386:SF19">
    <property type="entry name" value="MULTIDRUG EXPORT PROTEIN EMRA-RELATED"/>
    <property type="match status" value="1"/>
</dbReference>
<evidence type="ECO:0000259" key="3">
    <source>
        <dbReference type="Pfam" id="PF07238"/>
    </source>
</evidence>
<feature type="domain" description="ALG44 beta-barrel" evidence="6">
    <location>
        <begin position="303"/>
        <end position="380"/>
    </location>
</feature>
<feature type="domain" description="ALG44 barrel-sandwich hybrid" evidence="5">
    <location>
        <begin position="205"/>
        <end position="299"/>
    </location>
</feature>
<dbReference type="InterPro" id="IPR058834">
    <property type="entry name" value="Beta-barrel_ALG44"/>
</dbReference>
<keyword evidence="2" id="KW-1133">Transmembrane helix</keyword>
<feature type="transmembrane region" description="Helical" evidence="2">
    <location>
        <begin position="163"/>
        <end position="182"/>
    </location>
</feature>
<gene>
    <name evidence="7" type="primary">alg44</name>
    <name evidence="7" type="ORF">PCA10_38210</name>
</gene>
<dbReference type="RefSeq" id="WP_016493690.1">
    <property type="nucleotide sequence ID" value="NC_021499.1"/>
</dbReference>
<dbReference type="GO" id="GO:0035438">
    <property type="term" value="F:cyclic-di-GMP binding"/>
    <property type="evidence" value="ECO:0007669"/>
    <property type="project" value="InterPro"/>
</dbReference>
<evidence type="ECO:0000313" key="8">
    <source>
        <dbReference type="Proteomes" id="UP000015503"/>
    </source>
</evidence>
<dbReference type="Pfam" id="PF25964">
    <property type="entry name" value="BSH_ALG44"/>
    <property type="match status" value="1"/>
</dbReference>
<name>S6ATW8_METRE</name>
<dbReference type="PANTHER" id="PTHR30386">
    <property type="entry name" value="MEMBRANE FUSION SUBUNIT OF EMRAB-TOLC MULTIDRUG EFFLUX PUMP"/>
    <property type="match status" value="1"/>
</dbReference>
<feature type="domain" description="ALG44 helical loop" evidence="4">
    <location>
        <begin position="237"/>
        <end position="262"/>
    </location>
</feature>
<keyword evidence="2" id="KW-0472">Membrane</keyword>
<dbReference type="InterPro" id="IPR009875">
    <property type="entry name" value="PilZ_domain"/>
</dbReference>
<dbReference type="Pfam" id="PF25891">
    <property type="entry name" value="Hl_ALG44"/>
    <property type="match status" value="1"/>
</dbReference>
<sequence>MSTATGVASNSNIVHESEAQRQYARLKMPAKVRFLGPNRETLESELLDLSAGGFSFANSAHALKEGSHHKGKLVFQVDGLGMAIDVEFQVRSVQGEGKRVGCEFHNLRPREVAALRYLITAYTSGEMVTMGDMLNTLQRDNFAKARKGKGAGGGMGFFGRLRALTFSLAIFLVGVGAFTYILNQLYQLYFVTHADSAMVNLPSQVVSMPREGVVQAALVKVGGEVAKGAPLATFSATMLDVLKNNLPEGQMTPDNIERLFSKSLQGTLTSPCDCRVVAQLVGDGQPAAKGAPVFELLPLEGQATIEARFPYKTFAKVQPGAEVNVQVAGESVPRVGHISSVTLQQGGLASDLRVSILTSEPLATEMAGRPAEVTIDGLPGNLLLDKVMAAGK</sequence>
<evidence type="ECO:0000259" key="4">
    <source>
        <dbReference type="Pfam" id="PF25891"/>
    </source>
</evidence>
<dbReference type="Gene3D" id="2.40.50.100">
    <property type="match status" value="1"/>
</dbReference>
<evidence type="ECO:0000256" key="2">
    <source>
        <dbReference type="SAM" id="Phobius"/>
    </source>
</evidence>
<dbReference type="EMBL" id="AP013068">
    <property type="protein sequence ID" value="BAN49553.1"/>
    <property type="molecule type" value="Genomic_DNA"/>
</dbReference>
<dbReference type="InterPro" id="IPR058835">
    <property type="entry name" value="BSH_ALG44"/>
</dbReference>
<evidence type="ECO:0000256" key="1">
    <source>
        <dbReference type="ARBA" id="ARBA00004196"/>
    </source>
</evidence>
<dbReference type="Proteomes" id="UP000015503">
    <property type="component" value="Chromosome"/>
</dbReference>
<dbReference type="Gene3D" id="2.40.10.220">
    <property type="entry name" value="predicted glycosyltransferase like domains"/>
    <property type="match status" value="1"/>
</dbReference>
<dbReference type="AlphaFoldDB" id="S6ATW8"/>
<evidence type="ECO:0000259" key="5">
    <source>
        <dbReference type="Pfam" id="PF25964"/>
    </source>
</evidence>
<dbReference type="InterPro" id="IPR050739">
    <property type="entry name" value="MFP"/>
</dbReference>
<proteinExistence type="predicted"/>
<dbReference type="PATRIC" id="fig|1245471.3.peg.3862"/>
<dbReference type="Pfam" id="PF07238">
    <property type="entry name" value="PilZ"/>
    <property type="match status" value="1"/>
</dbReference>
<dbReference type="Pfam" id="PF25965">
    <property type="entry name" value="Beta-barrel_ALG44"/>
    <property type="match status" value="1"/>
</dbReference>
<evidence type="ECO:0000313" key="7">
    <source>
        <dbReference type="EMBL" id="BAN49553.1"/>
    </source>
</evidence>
<dbReference type="GO" id="GO:0030313">
    <property type="term" value="C:cell envelope"/>
    <property type="evidence" value="ECO:0007669"/>
    <property type="project" value="UniProtKB-SubCell"/>
</dbReference>